<evidence type="ECO:0000256" key="2">
    <source>
        <dbReference type="ARBA" id="ARBA00022705"/>
    </source>
</evidence>
<dbReference type="PANTHER" id="PTHR30580:SF0">
    <property type="entry name" value="PRIMOSOMAL PROTEIN N"/>
    <property type="match status" value="1"/>
</dbReference>
<evidence type="ECO:0000256" key="1">
    <source>
        <dbReference type="ARBA" id="ARBA00022515"/>
    </source>
</evidence>
<proteinExistence type="inferred from homology"/>
<keyword evidence="11" id="KW-0378">Hydrolase</keyword>
<comment type="caution">
    <text evidence="11">The sequence shown here is derived from an EMBL/GenBank/DDBJ whole genome shotgun (WGS) entry which is preliminary data.</text>
</comment>
<dbReference type="EMBL" id="JAGIOF010000001">
    <property type="protein sequence ID" value="MBP2386078.1"/>
    <property type="molecule type" value="Genomic_DNA"/>
</dbReference>
<keyword evidence="4 8" id="KW-0547">Nucleotide-binding</keyword>
<feature type="region of interest" description="Disordered" evidence="9">
    <location>
        <begin position="135"/>
        <end position="202"/>
    </location>
</feature>
<dbReference type="Gene3D" id="3.40.50.300">
    <property type="entry name" value="P-loop containing nucleotide triphosphate hydrolases"/>
    <property type="match status" value="1"/>
</dbReference>
<sequence length="725" mass="76957">MSDPLQPSLLAGFDLGSTLPGTPKTAEQLPVARVVIDSALPHLDRPFDYLVPAELDAFAQPGVRVKVRFGGQELAGFLSERLEHGEPGVKLQPLGAVVSPEVVLSAPVLATARAVAERYAGTLWDVLRSAVPPRMARVEKETGTAAEATETNPPETNPPAADPGPVDPRVPNRHADDAPVGDQHGLHPHSVDSRDLGPSHVDPLHSPLLAEYDGGAHFAAELAAGNSPRAVLSAVPNRPGHWPALLLEAALAANESGRGALIVVPDARDLARLCTLLDERIGAGNYVRLSAEDGQTPRYRNFLRVARGNTNLVVGTRNAAFAPVKDLGLAIIWDDADTSHAEPRAPYHHAREVLLLRSEIENAALLVAAPGRSAEAQRLIRSNWALELRASRALLRAHAPRVIAASDEFEQNRDPLLHAARLPAAAWREAKRALERGPVLVQVARTGFMPALRCERCRTSARCTKCTGPLALDDARGAPSCGWCGLVAAGWSCAECGFMRLRAASIGADRTVEELGRAFPNVNVVAATGAKPLHHVPDAPALIVATPGAEPVAEHGYAAVLLLDGDRMMSREGLRTGEEVLNRWMGAAQLARGHEGAPGMPGGGTVVVAGEPSEPMRALVRFDAGAYADAELGERRVLGLPPAVRTALVRGPAATADKFVAALGFGDDVRLHGPVLEGEGEHRWLLFYSYAQGPAVTRKLRTLRASFSAAKEPILAIRVDPDGIL</sequence>
<evidence type="ECO:0000256" key="9">
    <source>
        <dbReference type="SAM" id="MobiDB-lite"/>
    </source>
</evidence>
<dbReference type="HAMAP" id="MF_00983">
    <property type="entry name" value="PriA"/>
    <property type="match status" value="1"/>
</dbReference>
<comment type="cofactor">
    <cofactor evidence="8">
        <name>Zn(2+)</name>
        <dbReference type="ChEBI" id="CHEBI:29105"/>
    </cofactor>
    <text evidence="8">Binds 2 zinc ions per subunit.</text>
</comment>
<comment type="subunit">
    <text evidence="8">Component of the replication restart primosome.</text>
</comment>
<evidence type="ECO:0000313" key="12">
    <source>
        <dbReference type="Proteomes" id="UP001296993"/>
    </source>
</evidence>
<gene>
    <name evidence="8" type="primary">priA</name>
    <name evidence="11" type="ORF">JOF47_001589</name>
</gene>
<dbReference type="GO" id="GO:0016787">
    <property type="term" value="F:hydrolase activity"/>
    <property type="evidence" value="ECO:0007669"/>
    <property type="project" value="UniProtKB-KW"/>
</dbReference>
<evidence type="ECO:0000256" key="4">
    <source>
        <dbReference type="ARBA" id="ARBA00022741"/>
    </source>
</evidence>
<dbReference type="InterPro" id="IPR005259">
    <property type="entry name" value="PriA"/>
</dbReference>
<keyword evidence="1 8" id="KW-0639">Primosome</keyword>
<dbReference type="InterPro" id="IPR041222">
    <property type="entry name" value="PriA_3primeBD"/>
</dbReference>
<feature type="binding site" evidence="8">
    <location>
        <position position="484"/>
    </location>
    <ligand>
        <name>Zn(2+)</name>
        <dbReference type="ChEBI" id="CHEBI:29105"/>
        <label>2</label>
    </ligand>
</feature>
<name>A0ABS4XCX6_9MICC</name>
<evidence type="ECO:0000256" key="3">
    <source>
        <dbReference type="ARBA" id="ARBA00022723"/>
    </source>
</evidence>
<feature type="binding site" evidence="8">
    <location>
        <position position="457"/>
    </location>
    <ligand>
        <name>Zn(2+)</name>
        <dbReference type="ChEBI" id="CHEBI:29105"/>
        <label>1</label>
    </ligand>
</feature>
<comment type="caution">
    <text evidence="8">As this protein does not have any detectable helicase domains, it probably does not have helicase activity.</text>
</comment>
<evidence type="ECO:0000256" key="6">
    <source>
        <dbReference type="ARBA" id="ARBA00022840"/>
    </source>
</evidence>
<accession>A0ABS4XCX6</accession>
<feature type="binding site" evidence="8">
    <location>
        <position position="481"/>
    </location>
    <ligand>
        <name>Zn(2+)</name>
        <dbReference type="ChEBI" id="CHEBI:29105"/>
        <label>2</label>
    </ligand>
</feature>
<protein>
    <recommendedName>
        <fullName evidence="8">Probable replication restart protein PriA</fullName>
    </recommendedName>
    <alternativeName>
        <fullName evidence="8">Putative ATP-dependent DNA helicase PriA</fullName>
    </alternativeName>
</protein>
<comment type="similarity">
    <text evidence="8">Belongs to the helicase family. PriA subfamily.</text>
</comment>
<comment type="function">
    <text evidence="8">Initiates the restart of stalled replication forks, which reloads the replicative helicase on sites other than the origin of replication. Recognizes and binds to abandoned replication forks and remodels them to uncover a helicase loading site. Promotes assembly of the primosome at these replication forks.</text>
</comment>
<dbReference type="InterPro" id="IPR042115">
    <property type="entry name" value="PriA_3primeBD_sf"/>
</dbReference>
<dbReference type="Pfam" id="PF17764">
    <property type="entry name" value="PriA_3primeBD"/>
    <property type="match status" value="1"/>
</dbReference>
<keyword evidence="5 8" id="KW-0862">Zinc</keyword>
<dbReference type="Proteomes" id="UP001296993">
    <property type="component" value="Unassembled WGS sequence"/>
</dbReference>
<dbReference type="PANTHER" id="PTHR30580">
    <property type="entry name" value="PRIMOSOMAL PROTEIN N"/>
    <property type="match status" value="1"/>
</dbReference>
<keyword evidence="6 8" id="KW-0067">ATP-binding</keyword>
<reference evidence="11 12" key="1">
    <citation type="submission" date="2021-03" db="EMBL/GenBank/DDBJ databases">
        <title>Sequencing the genomes of 1000 actinobacteria strains.</title>
        <authorList>
            <person name="Klenk H.-P."/>
        </authorList>
    </citation>
    <scope>NUCLEOTIDE SEQUENCE [LARGE SCALE GENOMIC DNA]</scope>
    <source>
        <strain evidence="11 12">DSM 15797</strain>
    </source>
</reference>
<dbReference type="Gene3D" id="3.40.1440.60">
    <property type="entry name" value="PriA, 3(prime) DNA-binding domain"/>
    <property type="match status" value="1"/>
</dbReference>
<feature type="domain" description="Primosomal protein N' 3' DNA-binding" evidence="10">
    <location>
        <begin position="34"/>
        <end position="132"/>
    </location>
</feature>
<evidence type="ECO:0000313" key="11">
    <source>
        <dbReference type="EMBL" id="MBP2386078.1"/>
    </source>
</evidence>
<dbReference type="InterPro" id="IPR027417">
    <property type="entry name" value="P-loop_NTPase"/>
</dbReference>
<keyword evidence="7 8" id="KW-0238">DNA-binding</keyword>
<evidence type="ECO:0000259" key="10">
    <source>
        <dbReference type="Pfam" id="PF17764"/>
    </source>
</evidence>
<evidence type="ECO:0000256" key="7">
    <source>
        <dbReference type="ARBA" id="ARBA00023125"/>
    </source>
</evidence>
<dbReference type="RefSeq" id="WP_342592732.1">
    <property type="nucleotide sequence ID" value="NZ_BAAAJY010000003.1"/>
</dbReference>
<evidence type="ECO:0000256" key="5">
    <source>
        <dbReference type="ARBA" id="ARBA00022833"/>
    </source>
</evidence>
<keyword evidence="3 8" id="KW-0479">Metal-binding</keyword>
<feature type="binding site" evidence="8">
    <location>
        <position position="466"/>
    </location>
    <ligand>
        <name>Zn(2+)</name>
        <dbReference type="ChEBI" id="CHEBI:29105"/>
        <label>2</label>
    </ligand>
</feature>
<feature type="compositionally biased region" description="Pro residues" evidence="9">
    <location>
        <begin position="155"/>
        <end position="168"/>
    </location>
</feature>
<keyword evidence="12" id="KW-1185">Reference proteome</keyword>
<evidence type="ECO:0000256" key="8">
    <source>
        <dbReference type="HAMAP-Rule" id="MF_00983"/>
    </source>
</evidence>
<feature type="binding site" evidence="8">
    <location>
        <position position="496"/>
    </location>
    <ligand>
        <name>Zn(2+)</name>
        <dbReference type="ChEBI" id="CHEBI:29105"/>
        <label>1</label>
    </ligand>
</feature>
<feature type="binding site" evidence="8">
    <location>
        <position position="493"/>
    </location>
    <ligand>
        <name>Zn(2+)</name>
        <dbReference type="ChEBI" id="CHEBI:29105"/>
        <label>1</label>
    </ligand>
</feature>
<feature type="compositionally biased region" description="Low complexity" evidence="9">
    <location>
        <begin position="143"/>
        <end position="154"/>
    </location>
</feature>
<keyword evidence="2 8" id="KW-0235">DNA replication</keyword>
<feature type="binding site" evidence="8">
    <location>
        <position position="463"/>
    </location>
    <ligand>
        <name>Zn(2+)</name>
        <dbReference type="ChEBI" id="CHEBI:29105"/>
        <label>2</label>
    </ligand>
</feature>
<feature type="binding site" evidence="8">
    <location>
        <position position="454"/>
    </location>
    <ligand>
        <name>Zn(2+)</name>
        <dbReference type="ChEBI" id="CHEBI:29105"/>
        <label>1</label>
    </ligand>
</feature>
<organism evidence="11 12">
    <name type="scientific">Paeniglutamicibacter kerguelensis</name>
    <dbReference type="NCBI Taxonomy" id="254788"/>
    <lineage>
        <taxon>Bacteria</taxon>
        <taxon>Bacillati</taxon>
        <taxon>Actinomycetota</taxon>
        <taxon>Actinomycetes</taxon>
        <taxon>Micrococcales</taxon>
        <taxon>Micrococcaceae</taxon>
        <taxon>Paeniglutamicibacter</taxon>
    </lineage>
</organism>